<dbReference type="Proteomes" id="UP000596742">
    <property type="component" value="Unassembled WGS sequence"/>
</dbReference>
<proteinExistence type="predicted"/>
<dbReference type="AlphaFoldDB" id="A0A8B6D1X5"/>
<evidence type="ECO:0000313" key="2">
    <source>
        <dbReference type="Proteomes" id="UP000596742"/>
    </source>
</evidence>
<protein>
    <submittedName>
        <fullName evidence="1">Uncharacterized protein</fullName>
    </submittedName>
</protein>
<reference evidence="1" key="1">
    <citation type="submission" date="2018-11" db="EMBL/GenBank/DDBJ databases">
        <authorList>
            <person name="Alioto T."/>
            <person name="Alioto T."/>
        </authorList>
    </citation>
    <scope>NUCLEOTIDE SEQUENCE</scope>
</reference>
<sequence length="117" mass="12863">MGSAEPINRIEENIIIERVTAASIAVPVISESKRPKIKRAAKHLIVAEAEKYLTTREVIEIEVDLGSETFKWPVNVAPIGDKMSLGCDLIDGMDITINSKRGLQTNGQMIGCDTKRN</sequence>
<name>A0A8B6D1X5_MYTGA</name>
<keyword evidence="2" id="KW-1185">Reference proteome</keyword>
<gene>
    <name evidence="1" type="ORF">MGAL_10B054597</name>
</gene>
<dbReference type="EMBL" id="UYJE01002750">
    <property type="protein sequence ID" value="VDI13352.1"/>
    <property type="molecule type" value="Genomic_DNA"/>
</dbReference>
<evidence type="ECO:0000313" key="1">
    <source>
        <dbReference type="EMBL" id="VDI13352.1"/>
    </source>
</evidence>
<accession>A0A8B6D1X5</accession>
<comment type="caution">
    <text evidence="1">The sequence shown here is derived from an EMBL/GenBank/DDBJ whole genome shotgun (WGS) entry which is preliminary data.</text>
</comment>
<organism evidence="1 2">
    <name type="scientific">Mytilus galloprovincialis</name>
    <name type="common">Mediterranean mussel</name>
    <dbReference type="NCBI Taxonomy" id="29158"/>
    <lineage>
        <taxon>Eukaryota</taxon>
        <taxon>Metazoa</taxon>
        <taxon>Spiralia</taxon>
        <taxon>Lophotrochozoa</taxon>
        <taxon>Mollusca</taxon>
        <taxon>Bivalvia</taxon>
        <taxon>Autobranchia</taxon>
        <taxon>Pteriomorphia</taxon>
        <taxon>Mytilida</taxon>
        <taxon>Mytiloidea</taxon>
        <taxon>Mytilidae</taxon>
        <taxon>Mytilinae</taxon>
        <taxon>Mytilus</taxon>
    </lineage>
</organism>